<reference evidence="1" key="1">
    <citation type="submission" date="2014-09" db="EMBL/GenBank/DDBJ databases">
        <authorList>
            <person name="Magalhaes I.L.F."/>
            <person name="Oliveira U."/>
            <person name="Santos F.R."/>
            <person name="Vidigal T.H.D.A."/>
            <person name="Brescovit A.D."/>
            <person name="Santos A.J."/>
        </authorList>
    </citation>
    <scope>NUCLEOTIDE SEQUENCE</scope>
    <source>
        <tissue evidence="1">Shoot tissue taken approximately 20 cm above the soil surface</tissue>
    </source>
</reference>
<dbReference type="AlphaFoldDB" id="A0A0A9F3R9"/>
<evidence type="ECO:0000313" key="1">
    <source>
        <dbReference type="EMBL" id="JAE04791.1"/>
    </source>
</evidence>
<proteinExistence type="predicted"/>
<sequence>MNSTIFKRCFPRGGCKLPYVVGRTFSADETSSSFNKSPRLSSMPLTVSGLAVTSVPWLN</sequence>
<reference evidence="1" key="2">
    <citation type="journal article" date="2015" name="Data Brief">
        <title>Shoot transcriptome of the giant reed, Arundo donax.</title>
        <authorList>
            <person name="Barrero R.A."/>
            <person name="Guerrero F.D."/>
            <person name="Moolhuijzen P."/>
            <person name="Goolsby J.A."/>
            <person name="Tidwell J."/>
            <person name="Bellgard S.E."/>
            <person name="Bellgard M.I."/>
        </authorList>
    </citation>
    <scope>NUCLEOTIDE SEQUENCE</scope>
    <source>
        <tissue evidence="1">Shoot tissue taken approximately 20 cm above the soil surface</tissue>
    </source>
</reference>
<accession>A0A0A9F3R9</accession>
<name>A0A0A9F3R9_ARUDO</name>
<protein>
    <submittedName>
        <fullName evidence="1">Uncharacterized protein</fullName>
    </submittedName>
</protein>
<organism evidence="1">
    <name type="scientific">Arundo donax</name>
    <name type="common">Giant reed</name>
    <name type="synonym">Donax arundinaceus</name>
    <dbReference type="NCBI Taxonomy" id="35708"/>
    <lineage>
        <taxon>Eukaryota</taxon>
        <taxon>Viridiplantae</taxon>
        <taxon>Streptophyta</taxon>
        <taxon>Embryophyta</taxon>
        <taxon>Tracheophyta</taxon>
        <taxon>Spermatophyta</taxon>
        <taxon>Magnoliopsida</taxon>
        <taxon>Liliopsida</taxon>
        <taxon>Poales</taxon>
        <taxon>Poaceae</taxon>
        <taxon>PACMAD clade</taxon>
        <taxon>Arundinoideae</taxon>
        <taxon>Arundineae</taxon>
        <taxon>Arundo</taxon>
    </lineage>
</organism>
<dbReference type="EMBL" id="GBRH01193105">
    <property type="protein sequence ID" value="JAE04791.1"/>
    <property type="molecule type" value="Transcribed_RNA"/>
</dbReference>